<dbReference type="PANTHER" id="PTHR12526:SF630">
    <property type="entry name" value="GLYCOSYLTRANSFERASE"/>
    <property type="match status" value="1"/>
</dbReference>
<feature type="domain" description="Glycosyl transferase family 1" evidence="1">
    <location>
        <begin position="193"/>
        <end position="349"/>
    </location>
</feature>
<keyword evidence="3" id="KW-0808">Transferase</keyword>
<evidence type="ECO:0000313" key="4">
    <source>
        <dbReference type="Proteomes" id="UP000195573"/>
    </source>
</evidence>
<dbReference type="CDD" id="cd03811">
    <property type="entry name" value="GT4_GT28_WabH-like"/>
    <property type="match status" value="1"/>
</dbReference>
<keyword evidence="4" id="KW-1185">Reference proteome</keyword>
<reference evidence="3 4" key="1">
    <citation type="submission" date="2017-04" db="EMBL/GenBank/DDBJ databases">
        <title>Complete Genome Sequence of the Bacillus horikoshii 20a strain from Cuatro Cienegas, Coahuila, Mexico.</title>
        <authorList>
            <person name="Zarza E."/>
            <person name="Alcaraz L.D."/>
            <person name="Aguilar-Salinas B."/>
            <person name="Islas A."/>
            <person name="Olmedo-Alvarez G."/>
        </authorList>
    </citation>
    <scope>NUCLEOTIDE SEQUENCE [LARGE SCALE GENOMIC DNA]</scope>
    <source>
        <strain evidence="3 4">20a</strain>
    </source>
</reference>
<accession>A0ABM6KP37</accession>
<evidence type="ECO:0000259" key="1">
    <source>
        <dbReference type="Pfam" id="PF00534"/>
    </source>
</evidence>
<dbReference type="InterPro" id="IPR028098">
    <property type="entry name" value="Glyco_trans_4-like_N"/>
</dbReference>
<evidence type="ECO:0000313" key="3">
    <source>
        <dbReference type="EMBL" id="ART78089.1"/>
    </source>
</evidence>
<proteinExistence type="predicted"/>
<dbReference type="InterPro" id="IPR001296">
    <property type="entry name" value="Glyco_trans_1"/>
</dbReference>
<dbReference type="Gene3D" id="3.40.50.2000">
    <property type="entry name" value="Glycogen Phosphorylase B"/>
    <property type="match status" value="2"/>
</dbReference>
<dbReference type="SUPFAM" id="SSF53756">
    <property type="entry name" value="UDP-Glycosyltransferase/glycogen phosphorylase"/>
    <property type="match status" value="1"/>
</dbReference>
<organism evidence="3 4">
    <name type="scientific">Sutcliffiella horikoshii</name>
    <dbReference type="NCBI Taxonomy" id="79883"/>
    <lineage>
        <taxon>Bacteria</taxon>
        <taxon>Bacillati</taxon>
        <taxon>Bacillota</taxon>
        <taxon>Bacilli</taxon>
        <taxon>Bacillales</taxon>
        <taxon>Bacillaceae</taxon>
        <taxon>Sutcliffiella</taxon>
    </lineage>
</organism>
<dbReference type="PANTHER" id="PTHR12526">
    <property type="entry name" value="GLYCOSYLTRANSFERASE"/>
    <property type="match status" value="1"/>
</dbReference>
<protein>
    <submittedName>
        <fullName evidence="3">Glycosyl transferase</fullName>
    </submittedName>
</protein>
<dbReference type="Pfam" id="PF13439">
    <property type="entry name" value="Glyco_transf_4"/>
    <property type="match status" value="1"/>
</dbReference>
<dbReference type="GO" id="GO:0016740">
    <property type="term" value="F:transferase activity"/>
    <property type="evidence" value="ECO:0007669"/>
    <property type="project" value="UniProtKB-KW"/>
</dbReference>
<dbReference type="EMBL" id="CP020880">
    <property type="protein sequence ID" value="ART78089.1"/>
    <property type="molecule type" value="Genomic_DNA"/>
</dbReference>
<gene>
    <name evidence="3" type="ORF">B4U37_19500</name>
</gene>
<feature type="domain" description="Glycosyltransferase subfamily 4-like N-terminal" evidence="2">
    <location>
        <begin position="16"/>
        <end position="171"/>
    </location>
</feature>
<sequence>MKKIRVLFFIYQMGAGGAARTLLNIINNLDRERFSPVLVTLNYEGSYETELKSDVKVIKLNTKRLSRSIFSLSKLIRTEEIDIVFSTIPRVNTIAIIANLLSFSKAKNVIREADNLGGSFTENLRLLAFGAIYKLSSQIISLSEGVKVNLINRYKVKADRIKVIYNPIDLAVIKNKLTEAEICPMHRYIFTKGDCKTIMTAGRLVPQKDHKTLLKAFSIVVKDLNCRLVILGEGPLKNELIEYAKELGVHGNVHFVGFQKNPYTYMRESDLFVLSSIHEGFSHVIAEALATGLPVVSTNCLSGPEEVLDKGKYGVLCEVADEESLAREMLRVLTLAPKSYKKMVDQGYTRAKEFNAEIIVKKYEEVFCDVISYHKRDNH</sequence>
<dbReference type="Proteomes" id="UP000195573">
    <property type="component" value="Chromosome"/>
</dbReference>
<evidence type="ECO:0000259" key="2">
    <source>
        <dbReference type="Pfam" id="PF13439"/>
    </source>
</evidence>
<name>A0ABM6KP37_9BACI</name>
<dbReference type="Pfam" id="PF00534">
    <property type="entry name" value="Glycos_transf_1"/>
    <property type="match status" value="1"/>
</dbReference>